<comment type="caution">
    <text evidence="2">The sequence shown here is derived from an EMBL/GenBank/DDBJ whole genome shotgun (WGS) entry which is preliminary data.</text>
</comment>
<evidence type="ECO:0000259" key="1">
    <source>
        <dbReference type="PROSITE" id="PS50075"/>
    </source>
</evidence>
<protein>
    <submittedName>
        <fullName evidence="2">Aminoacyl carrier protein</fullName>
    </submittedName>
</protein>
<dbReference type="InterPro" id="IPR009081">
    <property type="entry name" value="PP-bd_ACP"/>
</dbReference>
<organism evidence="2 3">
    <name type="scientific">Arsenicicoccus piscis</name>
    <dbReference type="NCBI Taxonomy" id="673954"/>
    <lineage>
        <taxon>Bacteria</taxon>
        <taxon>Bacillati</taxon>
        <taxon>Actinomycetota</taxon>
        <taxon>Actinomycetes</taxon>
        <taxon>Micrococcales</taxon>
        <taxon>Intrasporangiaceae</taxon>
        <taxon>Arsenicicoccus</taxon>
    </lineage>
</organism>
<dbReference type="NCBIfam" id="NF005480">
    <property type="entry name" value="PRK07081.1"/>
    <property type="match status" value="1"/>
</dbReference>
<dbReference type="PROSITE" id="PS50075">
    <property type="entry name" value="CARRIER"/>
    <property type="match status" value="1"/>
</dbReference>
<evidence type="ECO:0000313" key="3">
    <source>
        <dbReference type="Proteomes" id="UP001157109"/>
    </source>
</evidence>
<keyword evidence="3" id="KW-1185">Reference proteome</keyword>
<evidence type="ECO:0000313" key="2">
    <source>
        <dbReference type="EMBL" id="GMA20575.1"/>
    </source>
</evidence>
<dbReference type="SUPFAM" id="SSF47336">
    <property type="entry name" value="ACP-like"/>
    <property type="match status" value="1"/>
</dbReference>
<dbReference type="InterPro" id="IPR036736">
    <property type="entry name" value="ACP-like_sf"/>
</dbReference>
<proteinExistence type="predicted"/>
<name>A0ABQ6HQ17_9MICO</name>
<reference evidence="3" key="1">
    <citation type="journal article" date="2019" name="Int. J. Syst. Evol. Microbiol.">
        <title>The Global Catalogue of Microorganisms (GCM) 10K type strain sequencing project: providing services to taxonomists for standard genome sequencing and annotation.</title>
        <authorList>
            <consortium name="The Broad Institute Genomics Platform"/>
            <consortium name="The Broad Institute Genome Sequencing Center for Infectious Disease"/>
            <person name="Wu L."/>
            <person name="Ma J."/>
        </authorList>
    </citation>
    <scope>NUCLEOTIDE SEQUENCE [LARGE SCALE GENOMIC DNA]</scope>
    <source>
        <strain evidence="3">NBRC 105830</strain>
    </source>
</reference>
<dbReference type="Proteomes" id="UP001157109">
    <property type="component" value="Unassembled WGS sequence"/>
</dbReference>
<dbReference type="RefSeq" id="WP_241444117.1">
    <property type="nucleotide sequence ID" value="NZ_BSUJ01000001.1"/>
</dbReference>
<gene>
    <name evidence="2" type="ORF">GCM10025862_25960</name>
</gene>
<dbReference type="EMBL" id="BSUJ01000001">
    <property type="protein sequence ID" value="GMA20575.1"/>
    <property type="molecule type" value="Genomic_DNA"/>
</dbReference>
<accession>A0ABQ6HQ17</accession>
<dbReference type="Gene3D" id="1.10.1200.10">
    <property type="entry name" value="ACP-like"/>
    <property type="match status" value="1"/>
</dbReference>
<sequence>MSDTLATIRTVLAEQGRLSVDAQTVSETADLYAAGLTSHATINVVLGLENAFDIELPDELLVKSTFETIAAISAAVESELGA</sequence>
<dbReference type="Pfam" id="PF00550">
    <property type="entry name" value="PP-binding"/>
    <property type="match status" value="1"/>
</dbReference>
<feature type="domain" description="Carrier" evidence="1">
    <location>
        <begin position="2"/>
        <end position="80"/>
    </location>
</feature>